<protein>
    <submittedName>
        <fullName evidence="1">Uncharacterized protein</fullName>
    </submittedName>
</protein>
<sequence length="142" mass="16383">MANLSGQFTKLNVNQEPLCYNSHPPTEIIGKEGQKIFIFQSSRLCGFSNRFPSRFSVLGINFTTMEKYFTWQKARYFADFEIAEHILQLQNPDQITALVIVFEDLKVMNGIKCGIRSCTWVFGQNSLKMCNSLRNFVKQAMH</sequence>
<dbReference type="InterPro" id="IPR037238">
    <property type="entry name" value="YbiA-like_sf"/>
</dbReference>
<proteinExistence type="predicted"/>
<dbReference type="EMBL" id="CAJEWN010003452">
    <property type="protein sequence ID" value="CAD2207662.1"/>
    <property type="molecule type" value="Genomic_DNA"/>
</dbReference>
<dbReference type="Gene3D" id="1.10.357.40">
    <property type="entry name" value="YbiA-like"/>
    <property type="match status" value="1"/>
</dbReference>
<dbReference type="Proteomes" id="UP000580250">
    <property type="component" value="Unassembled WGS sequence"/>
</dbReference>
<dbReference type="AlphaFoldDB" id="A0A6V7Y7W0"/>
<accession>A0A6V7Y7W0</accession>
<evidence type="ECO:0000313" key="2">
    <source>
        <dbReference type="Proteomes" id="UP000580250"/>
    </source>
</evidence>
<organism evidence="1 2">
    <name type="scientific">Meloidogyne enterolobii</name>
    <name type="common">Root-knot nematode worm</name>
    <name type="synonym">Meloidogyne mayaguensis</name>
    <dbReference type="NCBI Taxonomy" id="390850"/>
    <lineage>
        <taxon>Eukaryota</taxon>
        <taxon>Metazoa</taxon>
        <taxon>Ecdysozoa</taxon>
        <taxon>Nematoda</taxon>
        <taxon>Chromadorea</taxon>
        <taxon>Rhabditida</taxon>
        <taxon>Tylenchina</taxon>
        <taxon>Tylenchomorpha</taxon>
        <taxon>Tylenchoidea</taxon>
        <taxon>Meloidogynidae</taxon>
        <taxon>Meloidogyninae</taxon>
        <taxon>Meloidogyne</taxon>
    </lineage>
</organism>
<comment type="caution">
    <text evidence="1">The sequence shown here is derived from an EMBL/GenBank/DDBJ whole genome shotgun (WGS) entry which is preliminary data.</text>
</comment>
<dbReference type="SUPFAM" id="SSF143990">
    <property type="entry name" value="YbiA-like"/>
    <property type="match status" value="1"/>
</dbReference>
<name>A0A6V7Y7W0_MELEN</name>
<reference evidence="1 2" key="1">
    <citation type="submission" date="2020-08" db="EMBL/GenBank/DDBJ databases">
        <authorList>
            <person name="Koutsovoulos G."/>
            <person name="Danchin GJ E."/>
        </authorList>
    </citation>
    <scope>NUCLEOTIDE SEQUENCE [LARGE SCALE GENOMIC DNA]</scope>
</reference>
<evidence type="ECO:0000313" key="1">
    <source>
        <dbReference type="EMBL" id="CAD2207662.1"/>
    </source>
</evidence>
<gene>
    <name evidence="1" type="ORF">MENT_LOCUS61625</name>
</gene>